<protein>
    <submittedName>
        <fullName evidence="2">Uncharacterized protein</fullName>
    </submittedName>
</protein>
<accession>A0A6H0Y5C7</accession>
<proteinExistence type="predicted"/>
<name>A0A6H0Y5C7_9PEZI</name>
<feature type="compositionally biased region" description="Polar residues" evidence="1">
    <location>
        <begin position="67"/>
        <end position="79"/>
    </location>
</feature>
<evidence type="ECO:0000256" key="1">
    <source>
        <dbReference type="SAM" id="MobiDB-lite"/>
    </source>
</evidence>
<reference evidence="2 3" key="1">
    <citation type="journal article" date="2016" name="Sci. Rep.">
        <title>Peltaster fructicola genome reveals evolution from an invasive phytopathogen to an ectophytic parasite.</title>
        <authorList>
            <person name="Xu C."/>
            <person name="Chen H."/>
            <person name="Gleason M.L."/>
            <person name="Xu J.R."/>
            <person name="Liu H."/>
            <person name="Zhang R."/>
            <person name="Sun G."/>
        </authorList>
    </citation>
    <scope>NUCLEOTIDE SEQUENCE [LARGE SCALE GENOMIC DNA]</scope>
    <source>
        <strain evidence="2 3">LNHT1506</strain>
    </source>
</reference>
<dbReference type="Proteomes" id="UP000503462">
    <property type="component" value="Chromosome 5"/>
</dbReference>
<keyword evidence="3" id="KW-1185">Reference proteome</keyword>
<evidence type="ECO:0000313" key="2">
    <source>
        <dbReference type="EMBL" id="QIX02214.1"/>
    </source>
</evidence>
<gene>
    <name evidence="2" type="ORF">AMS68_007731</name>
</gene>
<dbReference type="EMBL" id="CP051143">
    <property type="protein sequence ID" value="QIX02214.1"/>
    <property type="molecule type" value="Genomic_DNA"/>
</dbReference>
<dbReference type="OrthoDB" id="5218421at2759"/>
<feature type="region of interest" description="Disordered" evidence="1">
    <location>
        <begin position="35"/>
        <end position="79"/>
    </location>
</feature>
<dbReference type="AlphaFoldDB" id="A0A6H0Y5C7"/>
<organism evidence="2 3">
    <name type="scientific">Peltaster fructicola</name>
    <dbReference type="NCBI Taxonomy" id="286661"/>
    <lineage>
        <taxon>Eukaryota</taxon>
        <taxon>Fungi</taxon>
        <taxon>Dikarya</taxon>
        <taxon>Ascomycota</taxon>
        <taxon>Pezizomycotina</taxon>
        <taxon>Dothideomycetes</taxon>
        <taxon>Dothideomycetes incertae sedis</taxon>
        <taxon>Peltaster</taxon>
    </lineage>
</organism>
<sequence>MSHINSSYSKDGFADIDTARDTFATQFNLDQPEQAMSSYQKIMHQHTKQQFELAAASSRRRSSASAEGSTLSASVSPTT</sequence>
<evidence type="ECO:0000313" key="3">
    <source>
        <dbReference type="Proteomes" id="UP000503462"/>
    </source>
</evidence>